<dbReference type="Gene3D" id="3.40.630.30">
    <property type="match status" value="1"/>
</dbReference>
<dbReference type="AlphaFoldDB" id="A0A411WPB4"/>
<dbReference type="InterPro" id="IPR038321">
    <property type="entry name" value="TmcA_C_sf"/>
</dbReference>
<evidence type="ECO:0000256" key="9">
    <source>
        <dbReference type="HAMAP-Rule" id="MF_01886"/>
    </source>
</evidence>
<keyword evidence="7 9" id="KW-0694">RNA-binding</keyword>
<comment type="function">
    <text evidence="9">Catalyzes the formation of N(4)-acetylcytidine (ac(4)C) at the wobble position of tRNA(Met), by using acetyl-CoA as an acetyl donor and ATP (or GTP).</text>
</comment>
<keyword evidence="1 9" id="KW-0963">Cytoplasm</keyword>
<comment type="catalytic activity">
    <reaction evidence="9">
        <text>cytidine(34) in elongator tRNA(Met) + acetyl-CoA + ATP + H2O = N(4)-acetylcytidine(34) in elongator tRNA(Met) + ADP + phosphate + CoA + H(+)</text>
        <dbReference type="Rhea" id="RHEA:43788"/>
        <dbReference type="Rhea" id="RHEA-COMP:10693"/>
        <dbReference type="Rhea" id="RHEA-COMP:10694"/>
        <dbReference type="ChEBI" id="CHEBI:15377"/>
        <dbReference type="ChEBI" id="CHEBI:15378"/>
        <dbReference type="ChEBI" id="CHEBI:30616"/>
        <dbReference type="ChEBI" id="CHEBI:43474"/>
        <dbReference type="ChEBI" id="CHEBI:57287"/>
        <dbReference type="ChEBI" id="CHEBI:57288"/>
        <dbReference type="ChEBI" id="CHEBI:74900"/>
        <dbReference type="ChEBI" id="CHEBI:82748"/>
        <dbReference type="ChEBI" id="CHEBI:456216"/>
        <dbReference type="EC" id="2.3.1.193"/>
    </reaction>
</comment>
<keyword evidence="6 9" id="KW-0067">ATP-binding</keyword>
<dbReference type="Pfam" id="PF05127">
    <property type="entry name" value="NAT10_TcmA_helicase"/>
    <property type="match status" value="1"/>
</dbReference>
<dbReference type="GO" id="GO:1990883">
    <property type="term" value="F:18S rRNA cytidine N-acetyltransferase activity"/>
    <property type="evidence" value="ECO:0007669"/>
    <property type="project" value="TreeGrafter"/>
</dbReference>
<dbReference type="Pfam" id="PF17176">
    <property type="entry name" value="tRNA_bind_3"/>
    <property type="match status" value="1"/>
</dbReference>
<proteinExistence type="inferred from homology"/>
<evidence type="ECO:0000259" key="10">
    <source>
        <dbReference type="PROSITE" id="PS51186"/>
    </source>
</evidence>
<dbReference type="InterPro" id="IPR033442">
    <property type="entry name" value="TmcA_tRNA_bind"/>
</dbReference>
<evidence type="ECO:0000256" key="4">
    <source>
        <dbReference type="ARBA" id="ARBA00022694"/>
    </source>
</evidence>
<organism evidence="11 12">
    <name type="scientific">Limnobaculum zhutongyuii</name>
    <dbReference type="NCBI Taxonomy" id="2498113"/>
    <lineage>
        <taxon>Bacteria</taxon>
        <taxon>Pseudomonadati</taxon>
        <taxon>Pseudomonadota</taxon>
        <taxon>Gammaproteobacteria</taxon>
        <taxon>Enterobacterales</taxon>
        <taxon>Budviciaceae</taxon>
        <taxon>Limnobaculum</taxon>
    </lineage>
</organism>
<feature type="binding site" evidence="9">
    <location>
        <position position="511"/>
    </location>
    <ligand>
        <name>acetyl-CoA</name>
        <dbReference type="ChEBI" id="CHEBI:57288"/>
    </ligand>
</feature>
<feature type="binding site" evidence="9">
    <location>
        <begin position="471"/>
        <end position="473"/>
    </location>
    <ligand>
        <name>acetyl-CoA</name>
        <dbReference type="ChEBI" id="CHEBI:57288"/>
    </ligand>
</feature>
<evidence type="ECO:0000256" key="2">
    <source>
        <dbReference type="ARBA" id="ARBA00022555"/>
    </source>
</evidence>
<dbReference type="GO" id="GO:1904812">
    <property type="term" value="P:rRNA acetylation involved in maturation of SSU-rRNA"/>
    <property type="evidence" value="ECO:0007669"/>
    <property type="project" value="TreeGrafter"/>
</dbReference>
<dbReference type="GO" id="GO:0000049">
    <property type="term" value="F:tRNA binding"/>
    <property type="evidence" value="ECO:0007669"/>
    <property type="project" value="UniProtKB-UniRule"/>
</dbReference>
<comment type="subcellular location">
    <subcellularLocation>
        <location evidence="9">Cytoplasm</location>
    </subcellularLocation>
</comment>
<dbReference type="InterPro" id="IPR013562">
    <property type="entry name" value="TmcA/NAT10_N"/>
</dbReference>
<evidence type="ECO:0000256" key="7">
    <source>
        <dbReference type="ARBA" id="ARBA00022884"/>
    </source>
</evidence>
<dbReference type="RefSeq" id="WP_130592925.1">
    <property type="nucleotide sequence ID" value="NZ_CP034752.1"/>
</dbReference>
<name>A0A411WPB4_9GAMM</name>
<keyword evidence="3 9" id="KW-0808">Transferase</keyword>
<dbReference type="GO" id="GO:0051391">
    <property type="term" value="P:tRNA acetylation"/>
    <property type="evidence" value="ECO:0007669"/>
    <property type="project" value="UniProtKB-UniRule"/>
</dbReference>
<evidence type="ECO:0000313" key="11">
    <source>
        <dbReference type="EMBL" id="QBH97970.1"/>
    </source>
</evidence>
<dbReference type="Pfam" id="PF13718">
    <property type="entry name" value="GNAT_acetyltr_2"/>
    <property type="match status" value="2"/>
</dbReference>
<dbReference type="Gene3D" id="3.40.50.300">
    <property type="entry name" value="P-loop containing nucleotide triphosphate hydrolases"/>
    <property type="match status" value="1"/>
</dbReference>
<dbReference type="PROSITE" id="PS51186">
    <property type="entry name" value="GNAT"/>
    <property type="match status" value="1"/>
</dbReference>
<dbReference type="InterPro" id="IPR007807">
    <property type="entry name" value="TcmA/NAT10_helicase"/>
</dbReference>
<sequence length="687" mass="77277">MNIDLAPYLSQMQQYGVRRLLVLSGEVEWCRQQALGFTRQYSGDWLWIADEPLSDYPHLQRKPEAVQNLLGSEFRHAVFDATEGLNAEALIAVSGTLSAGSLLVLMLPEWNSLEQQPDNDSLRWSEAPEAIKTPYFIQHIKRQLNSDPDVLLWLQNSEFTGQLLAERKTWLMPDGSPTEEQQHLLENLRQTDTGTYVLIAGRGRGKSALAGMLAAQWSGKGECWLTAPAQASGNTLRQWADGKVNFRAPDALLEQCQKESPQNVDWLIIDEAAAIPTPQLYRLIACFPRVLLTTTVQGYEGSGRGFLLKFCAGLTDMHLLNLQQPIRWAENDPLERCIHQLLLVEAENSLSEQPGKLQQIIEINQHQLANNEKLLNQFYGLLTSAHYRTTPLDLRRLFDAPGLSFSVGLDDKQSVIAALWLVDEGGLSPDLAREVWAGRRRPRGNLVAQSLAAHGAEYLAPQLRSARISRIAVVSAMRRQGIARALIAQQIERAKQRGLDYLSVSFGYTDELWQFWQACGFELIHMGSHQEASSGCYAAMAIVPFSQDAVLLARRAKRQFLLNQLLSCVKLHHVNDIAPAELAEEDWRELAGFAFAHRTLEASQVSLYRLLRHQVARCHSLRPLLEGLTSVERLVKEGNLSGRKALMQQWRQEVAEALLVLNSEKCHYWKSWVVARLPVISPVTQGR</sequence>
<dbReference type="InterPro" id="IPR032672">
    <property type="entry name" value="TmcA/NAT10/Kre33"/>
</dbReference>
<dbReference type="InterPro" id="IPR000182">
    <property type="entry name" value="GNAT_dom"/>
</dbReference>
<dbReference type="HAMAP" id="MF_01886">
    <property type="entry name" value="tRNA_acetyltr_TmcA"/>
    <property type="match status" value="1"/>
</dbReference>
<evidence type="ECO:0000256" key="1">
    <source>
        <dbReference type="ARBA" id="ARBA00022490"/>
    </source>
</evidence>
<dbReference type="GO" id="GO:0051392">
    <property type="term" value="F:tRNA cytidine N4-acetyltransferase activity"/>
    <property type="evidence" value="ECO:0007669"/>
    <property type="project" value="UniProtKB-UniRule"/>
</dbReference>
<dbReference type="Gene3D" id="3.40.50.11040">
    <property type="match status" value="1"/>
</dbReference>
<dbReference type="PANTHER" id="PTHR10925:SF5">
    <property type="entry name" value="RNA CYTIDINE ACETYLTRANSFERASE"/>
    <property type="match status" value="1"/>
</dbReference>
<keyword evidence="5 9" id="KW-0547">Nucleotide-binding</keyword>
<evidence type="ECO:0000256" key="8">
    <source>
        <dbReference type="ARBA" id="ARBA00023315"/>
    </source>
</evidence>
<evidence type="ECO:0000256" key="5">
    <source>
        <dbReference type="ARBA" id="ARBA00022741"/>
    </source>
</evidence>
<dbReference type="GO" id="GO:0002101">
    <property type="term" value="P:tRNA wobble cytosine modification"/>
    <property type="evidence" value="ECO:0007669"/>
    <property type="project" value="UniProtKB-UniRule"/>
</dbReference>
<dbReference type="InterPro" id="IPR027417">
    <property type="entry name" value="P-loop_NTPase"/>
</dbReference>
<dbReference type="SUPFAM" id="SSF52540">
    <property type="entry name" value="P-loop containing nucleoside triphosphate hydrolases"/>
    <property type="match status" value="1"/>
</dbReference>
<keyword evidence="8 9" id="KW-0012">Acyltransferase</keyword>
<evidence type="ECO:0000256" key="6">
    <source>
        <dbReference type="ARBA" id="ARBA00022840"/>
    </source>
</evidence>
<dbReference type="FunFam" id="3.40.50.11040:FF:000003">
    <property type="entry name" value="tRNA(Met) cytidine acetyltransferase TmcA"/>
    <property type="match status" value="1"/>
</dbReference>
<gene>
    <name evidence="9" type="primary">tmcA</name>
    <name evidence="11" type="ORF">EKN56_17160</name>
</gene>
<dbReference type="EC" id="2.3.1.193" evidence="9"/>
<dbReference type="EMBL" id="CP034752">
    <property type="protein sequence ID" value="QBH97970.1"/>
    <property type="molecule type" value="Genomic_DNA"/>
</dbReference>
<dbReference type="InterPro" id="IPR024914">
    <property type="entry name" value="tRNA_acetyltr_TmcA"/>
</dbReference>
<dbReference type="Proteomes" id="UP000293154">
    <property type="component" value="Chromosome"/>
</dbReference>
<dbReference type="GO" id="GO:0005737">
    <property type="term" value="C:cytoplasm"/>
    <property type="evidence" value="ECO:0007669"/>
    <property type="project" value="UniProtKB-SubCell"/>
</dbReference>
<keyword evidence="2 9" id="KW-0820">tRNA-binding</keyword>
<dbReference type="InterPro" id="IPR016181">
    <property type="entry name" value="Acyl_CoA_acyltransferase"/>
</dbReference>
<dbReference type="FunFam" id="3.40.50.300:FF:001011">
    <property type="entry name" value="tRNA(Met) cytidine acetyltransferase TmcA"/>
    <property type="match status" value="1"/>
</dbReference>
<dbReference type="OrthoDB" id="5578851at2"/>
<feature type="binding site" evidence="9">
    <location>
        <position position="327"/>
    </location>
    <ligand>
        <name>ATP</name>
        <dbReference type="ChEBI" id="CHEBI:30616"/>
    </ligand>
</feature>
<dbReference type="KEGG" id="prag:EKN56_17160"/>
<evidence type="ECO:0000313" key="12">
    <source>
        <dbReference type="Proteomes" id="UP000293154"/>
    </source>
</evidence>
<accession>A0A411WPB4</accession>
<dbReference type="PANTHER" id="PTHR10925">
    <property type="entry name" value="N-ACETYLTRANSFERASE 10"/>
    <property type="match status" value="1"/>
</dbReference>
<dbReference type="Pfam" id="PF08351">
    <property type="entry name" value="TmcA_N"/>
    <property type="match status" value="1"/>
</dbReference>
<dbReference type="SUPFAM" id="SSF55729">
    <property type="entry name" value="Acyl-CoA N-acyltransferases (Nat)"/>
    <property type="match status" value="1"/>
</dbReference>
<dbReference type="GO" id="GO:0005524">
    <property type="term" value="F:ATP binding"/>
    <property type="evidence" value="ECO:0007669"/>
    <property type="project" value="UniProtKB-UniRule"/>
</dbReference>
<evidence type="ECO:0000256" key="3">
    <source>
        <dbReference type="ARBA" id="ARBA00022679"/>
    </source>
</evidence>
<comment type="caution">
    <text evidence="9">Lacks conserved residue(s) required for the propagation of feature annotation.</text>
</comment>
<keyword evidence="4 9" id="KW-0819">tRNA processing</keyword>
<dbReference type="CDD" id="cd04301">
    <property type="entry name" value="NAT_SF"/>
    <property type="match status" value="1"/>
</dbReference>
<dbReference type="Gene3D" id="1.20.120.890">
    <property type="entry name" value="tRNA(Met) cytidine acetyltransferase, tail domain"/>
    <property type="match status" value="1"/>
</dbReference>
<protein>
    <recommendedName>
        <fullName evidence="9">tRNA(Met) cytidine acetyltransferase TmcA</fullName>
        <ecNumber evidence="9">2.3.1.193</ecNumber>
    </recommendedName>
</protein>
<keyword evidence="12" id="KW-1185">Reference proteome</keyword>
<reference evidence="11 12" key="1">
    <citation type="submission" date="2019-03" db="EMBL/GenBank/DDBJ databases">
        <title>Pragia sp. nov. isolated from the gut tract of Carduelis flavirostris.</title>
        <authorList>
            <person name="Ge Y."/>
        </authorList>
    </citation>
    <scope>NUCLEOTIDE SEQUENCE [LARGE SCALE GENOMIC DNA]</scope>
    <source>
        <strain evidence="11 12">CF-458</strain>
    </source>
</reference>
<feature type="domain" description="N-acetyltransferase" evidence="10">
    <location>
        <begin position="361"/>
        <end position="543"/>
    </location>
</feature>
<feature type="binding site" evidence="9">
    <location>
        <position position="181"/>
    </location>
    <ligand>
        <name>ATP</name>
        <dbReference type="ChEBI" id="CHEBI:30616"/>
    </ligand>
</feature>
<comment type="similarity">
    <text evidence="9">Belongs to the TmcA family.</text>
</comment>